<gene>
    <name evidence="2" type="ORF">JHX88_17630</name>
    <name evidence="1" type="ORF">SAMN05421772_1375</name>
</gene>
<proteinExistence type="predicted"/>
<dbReference type="RefSeq" id="WP_076529161.1">
    <property type="nucleotide sequence ID" value="NZ_CP067140.1"/>
</dbReference>
<evidence type="ECO:0000313" key="2">
    <source>
        <dbReference type="EMBL" id="WCR02649.1"/>
    </source>
</evidence>
<dbReference type="EMBL" id="CP067140">
    <property type="protein sequence ID" value="WCR02649.1"/>
    <property type="molecule type" value="Genomic_DNA"/>
</dbReference>
<evidence type="ECO:0000313" key="3">
    <source>
        <dbReference type="Proteomes" id="UP000186216"/>
    </source>
</evidence>
<dbReference type="EMBL" id="FTOU01000037">
    <property type="protein sequence ID" value="SIT18498.1"/>
    <property type="molecule type" value="Genomic_DNA"/>
</dbReference>
<reference evidence="1 3" key="1">
    <citation type="submission" date="2017-01" db="EMBL/GenBank/DDBJ databases">
        <authorList>
            <person name="Varghese N."/>
            <person name="Submissions S."/>
        </authorList>
    </citation>
    <scope>NUCLEOTIDE SEQUENCE [LARGE SCALE GENOMIC DNA]</scope>
    <source>
        <strain evidence="1 3">DSM 18447</strain>
    </source>
</reference>
<keyword evidence="4" id="KW-1185">Reference proteome</keyword>
<organism evidence="1 3">
    <name type="scientific">Paracoccus saliphilus</name>
    <dbReference type="NCBI Taxonomy" id="405559"/>
    <lineage>
        <taxon>Bacteria</taxon>
        <taxon>Pseudomonadati</taxon>
        <taxon>Pseudomonadota</taxon>
        <taxon>Alphaproteobacteria</taxon>
        <taxon>Rhodobacterales</taxon>
        <taxon>Paracoccaceae</taxon>
        <taxon>Paracoccus</taxon>
    </lineage>
</organism>
<evidence type="ECO:0008006" key="5">
    <source>
        <dbReference type="Google" id="ProtNLM"/>
    </source>
</evidence>
<dbReference type="AlphaFoldDB" id="A0AA45W8Q3"/>
<name>A0AA45W8Q3_9RHOB</name>
<sequence>MTDPDTELEVFFTAARRAAPQPSDALFARIMADAEAAQRVPETRRPPNALGRLQAWVSDLWRPASGLAAAGVAGLAIGLYFPGAVDPAGMLAADSSFLPADLYSEADYEAALWSE</sequence>
<dbReference type="Proteomes" id="UP000186216">
    <property type="component" value="Unassembled WGS sequence"/>
</dbReference>
<accession>A0AA45W8Q3</accession>
<reference evidence="2 4" key="2">
    <citation type="submission" date="2021-01" db="EMBL/GenBank/DDBJ databases">
        <title>Biogeographic distribution of Paracoccus.</title>
        <authorList>
            <person name="Hollensteiner J."/>
            <person name="Leineberger J."/>
            <person name="Brinkhoff T."/>
            <person name="Daniel R."/>
        </authorList>
    </citation>
    <scope>NUCLEOTIDE SEQUENCE [LARGE SCALE GENOMIC DNA]</scope>
    <source>
        <strain evidence="2 4">DSM 18447</strain>
    </source>
</reference>
<evidence type="ECO:0000313" key="4">
    <source>
        <dbReference type="Proteomes" id="UP001215549"/>
    </source>
</evidence>
<evidence type="ECO:0000313" key="1">
    <source>
        <dbReference type="EMBL" id="SIT18498.1"/>
    </source>
</evidence>
<dbReference type="Proteomes" id="UP001215549">
    <property type="component" value="Chromosome"/>
</dbReference>
<protein>
    <recommendedName>
        <fullName evidence="5">Dihydroorotate dehydrogenase</fullName>
    </recommendedName>
</protein>